<dbReference type="Proteomes" id="UP001149140">
    <property type="component" value="Unassembled WGS sequence"/>
</dbReference>
<proteinExistence type="predicted"/>
<dbReference type="EMBL" id="JAPDOD010000085">
    <property type="protein sequence ID" value="MDA0167030.1"/>
    <property type="molecule type" value="Genomic_DNA"/>
</dbReference>
<dbReference type="Pfam" id="PF13676">
    <property type="entry name" value="TIR_2"/>
    <property type="match status" value="1"/>
</dbReference>
<dbReference type="InterPro" id="IPR000157">
    <property type="entry name" value="TIR_dom"/>
</dbReference>
<evidence type="ECO:0000313" key="3">
    <source>
        <dbReference type="EMBL" id="MDA0167030.1"/>
    </source>
</evidence>
<dbReference type="AlphaFoldDB" id="A0A9X3N4U0"/>
<dbReference type="InterPro" id="IPR035897">
    <property type="entry name" value="Toll_tir_struct_dom_sf"/>
</dbReference>
<reference evidence="3" key="1">
    <citation type="submission" date="2022-10" db="EMBL/GenBank/DDBJ databases">
        <title>The WGS of Solirubrobacter ginsenosidimutans DSM 21036.</title>
        <authorList>
            <person name="Jiang Z."/>
        </authorList>
    </citation>
    <scope>NUCLEOTIDE SEQUENCE</scope>
    <source>
        <strain evidence="3">DSM 21036</strain>
    </source>
</reference>
<sequence length="398" mass="43749">MTGETEGGSAAVGAWQWDVALSFAGSQREYVEQVAAALKATGVSCFYDADEQIDMWGKYLAEELPAIYSERAATVVVFVSADYAARDWTRHERRAALNRAVRERREYVLPAAFDDTPLPGLLSDMVAIDLRRRTPQQFAVMVAEKLATLGITARPLPANSGARPIFRREELAGARVLKVAKDSGKVALCTLHGDGSLLERWLPLSPDDAATDGEVRDGGWSVVEEGRLQIVVGNYWLHLSADPSGLHRGVEALILGRVTVRRETFAAVLVDPRPLPTAEAWMAMKLGERGVRRSLVCWEGGALDERHLFRADTRSRPGTWKAGDRDLVVRVGKWTLTTRPYRNVPGVWLGTERTSADGPDDGFALVRYAPTEAPHHLLPSEPHDDPAASAPRREDARA</sequence>
<protein>
    <submittedName>
        <fullName evidence="3">TIR domain-containing protein</fullName>
    </submittedName>
</protein>
<dbReference type="Gene3D" id="3.40.50.10140">
    <property type="entry name" value="Toll/interleukin-1 receptor homology (TIR) domain"/>
    <property type="match status" value="1"/>
</dbReference>
<feature type="compositionally biased region" description="Basic and acidic residues" evidence="1">
    <location>
        <begin position="381"/>
        <end position="398"/>
    </location>
</feature>
<feature type="region of interest" description="Disordered" evidence="1">
    <location>
        <begin position="374"/>
        <end position="398"/>
    </location>
</feature>
<evidence type="ECO:0000256" key="1">
    <source>
        <dbReference type="SAM" id="MobiDB-lite"/>
    </source>
</evidence>
<feature type="domain" description="TIR" evidence="2">
    <location>
        <begin position="19"/>
        <end position="137"/>
    </location>
</feature>
<evidence type="ECO:0000313" key="4">
    <source>
        <dbReference type="Proteomes" id="UP001149140"/>
    </source>
</evidence>
<comment type="caution">
    <text evidence="3">The sequence shown here is derived from an EMBL/GenBank/DDBJ whole genome shotgun (WGS) entry which is preliminary data.</text>
</comment>
<dbReference type="RefSeq" id="WP_270046283.1">
    <property type="nucleotide sequence ID" value="NZ_JAPDOD010000085.1"/>
</dbReference>
<accession>A0A9X3N4U0</accession>
<dbReference type="SUPFAM" id="SSF52200">
    <property type="entry name" value="Toll/Interleukin receptor TIR domain"/>
    <property type="match status" value="1"/>
</dbReference>
<name>A0A9X3N4U0_9ACTN</name>
<gene>
    <name evidence="3" type="ORF">OM076_42610</name>
</gene>
<dbReference type="GO" id="GO:0007165">
    <property type="term" value="P:signal transduction"/>
    <property type="evidence" value="ECO:0007669"/>
    <property type="project" value="InterPro"/>
</dbReference>
<keyword evidence="4" id="KW-1185">Reference proteome</keyword>
<evidence type="ECO:0000259" key="2">
    <source>
        <dbReference type="Pfam" id="PF13676"/>
    </source>
</evidence>
<organism evidence="3 4">
    <name type="scientific">Solirubrobacter ginsenosidimutans</name>
    <dbReference type="NCBI Taxonomy" id="490573"/>
    <lineage>
        <taxon>Bacteria</taxon>
        <taxon>Bacillati</taxon>
        <taxon>Actinomycetota</taxon>
        <taxon>Thermoleophilia</taxon>
        <taxon>Solirubrobacterales</taxon>
        <taxon>Solirubrobacteraceae</taxon>
        <taxon>Solirubrobacter</taxon>
    </lineage>
</organism>